<gene>
    <name evidence="1" type="ORF">LOKVESSMR4R_02455</name>
</gene>
<dbReference type="KEGG" id="lvs:LOKVESSMR4R_02455"/>
<dbReference type="EMBL" id="CP021431">
    <property type="protein sequence ID" value="ARU01759.1"/>
    <property type="molecule type" value="Genomic_DNA"/>
</dbReference>
<evidence type="ECO:0000313" key="2">
    <source>
        <dbReference type="Proteomes" id="UP000195273"/>
    </source>
</evidence>
<dbReference type="AlphaFoldDB" id="A0A1Y0EEB5"/>
<proteinExistence type="predicted"/>
<organism evidence="1 2">
    <name type="scientific">Yoonia vestfoldensis</name>
    <dbReference type="NCBI Taxonomy" id="245188"/>
    <lineage>
        <taxon>Bacteria</taxon>
        <taxon>Pseudomonadati</taxon>
        <taxon>Pseudomonadota</taxon>
        <taxon>Alphaproteobacteria</taxon>
        <taxon>Rhodobacterales</taxon>
        <taxon>Paracoccaceae</taxon>
        <taxon>Yoonia</taxon>
    </lineage>
</organism>
<evidence type="ECO:0000313" key="1">
    <source>
        <dbReference type="EMBL" id="ARU01759.1"/>
    </source>
</evidence>
<keyword evidence="2" id="KW-1185">Reference proteome</keyword>
<protein>
    <submittedName>
        <fullName evidence="1">Uncharacterized protein</fullName>
    </submittedName>
</protein>
<accession>A0A1Y0EEB5</accession>
<reference evidence="1 2" key="1">
    <citation type="submission" date="2017-05" db="EMBL/GenBank/DDBJ databases">
        <title>Genome Sequence of Loktanella vestfoldensis Strain SMR4r Isolated from a Culture of the Diatom Skeletonema marinoi.</title>
        <authorList>
            <person name="Topel M."/>
            <person name="Pinder M.I.M."/>
            <person name="Johansson O.N."/>
            <person name="Kourtchenko O."/>
            <person name="Godhe A."/>
            <person name="Clarke A.K."/>
        </authorList>
    </citation>
    <scope>NUCLEOTIDE SEQUENCE [LARGE SCALE GENOMIC DNA]</scope>
    <source>
        <strain evidence="1 2">SMR4r</strain>
    </source>
</reference>
<sequence>MFQRYWFSCRNSRKPRCMQMRGARFRRIERQNTTASELDLIVADR</sequence>
<dbReference type="Proteomes" id="UP000195273">
    <property type="component" value="Chromosome"/>
</dbReference>
<name>A0A1Y0EEB5_9RHOB</name>